<evidence type="ECO:0000256" key="5">
    <source>
        <dbReference type="ARBA" id="ARBA00022777"/>
    </source>
</evidence>
<keyword evidence="5 10" id="KW-0418">Kinase</keyword>
<dbReference type="FunFam" id="3.40.50.300:FF:000527">
    <property type="entry name" value="Tyrosine-protein kinase etk"/>
    <property type="match status" value="1"/>
</dbReference>
<evidence type="ECO:0000256" key="7">
    <source>
        <dbReference type="ARBA" id="ARBA00023137"/>
    </source>
</evidence>
<evidence type="ECO:0000313" key="10">
    <source>
        <dbReference type="EMBL" id="MPL67172.1"/>
    </source>
</evidence>
<comment type="caution">
    <text evidence="10">The sequence shown here is derived from an EMBL/GenBank/DDBJ whole genome shotgun (WGS) entry which is preliminary data.</text>
</comment>
<dbReference type="CDD" id="cd05387">
    <property type="entry name" value="BY-kinase"/>
    <property type="match status" value="1"/>
</dbReference>
<evidence type="ECO:0000256" key="1">
    <source>
        <dbReference type="ARBA" id="ARBA00007316"/>
    </source>
</evidence>
<dbReference type="Gene3D" id="3.40.50.300">
    <property type="entry name" value="P-loop containing nucleotide triphosphate hydrolases"/>
    <property type="match status" value="1"/>
</dbReference>
<keyword evidence="3 10" id="KW-0808">Transferase</keyword>
<keyword evidence="4" id="KW-0547">Nucleotide-binding</keyword>
<gene>
    <name evidence="10" type="primary">ywqD_1</name>
    <name evidence="10" type="ORF">SDC9_12862</name>
</gene>
<dbReference type="EMBL" id="VSSQ01000035">
    <property type="protein sequence ID" value="MPL67172.1"/>
    <property type="molecule type" value="Genomic_DNA"/>
</dbReference>
<dbReference type="PANTHER" id="PTHR32309">
    <property type="entry name" value="TYROSINE-PROTEIN KINASE"/>
    <property type="match status" value="1"/>
</dbReference>
<dbReference type="Pfam" id="PF13614">
    <property type="entry name" value="AAA_31"/>
    <property type="match status" value="1"/>
</dbReference>
<feature type="domain" description="AAA" evidence="9">
    <location>
        <begin position="35"/>
        <end position="164"/>
    </location>
</feature>
<comment type="similarity">
    <text evidence="1">Belongs to the CpsD/CapB family.</text>
</comment>
<evidence type="ECO:0000256" key="4">
    <source>
        <dbReference type="ARBA" id="ARBA00022741"/>
    </source>
</evidence>
<evidence type="ECO:0000256" key="6">
    <source>
        <dbReference type="ARBA" id="ARBA00022840"/>
    </source>
</evidence>
<dbReference type="SUPFAM" id="SSF52540">
    <property type="entry name" value="P-loop containing nucleoside triphosphate hydrolases"/>
    <property type="match status" value="1"/>
</dbReference>
<dbReference type="GO" id="GO:0005886">
    <property type="term" value="C:plasma membrane"/>
    <property type="evidence" value="ECO:0007669"/>
    <property type="project" value="UniProtKB-ARBA"/>
</dbReference>
<accession>A0A644TLG5</accession>
<comment type="catalytic activity">
    <reaction evidence="8">
        <text>L-tyrosyl-[protein] + ATP = O-phospho-L-tyrosyl-[protein] + ADP + H(+)</text>
        <dbReference type="Rhea" id="RHEA:10596"/>
        <dbReference type="Rhea" id="RHEA-COMP:10136"/>
        <dbReference type="Rhea" id="RHEA-COMP:20101"/>
        <dbReference type="ChEBI" id="CHEBI:15378"/>
        <dbReference type="ChEBI" id="CHEBI:30616"/>
        <dbReference type="ChEBI" id="CHEBI:46858"/>
        <dbReference type="ChEBI" id="CHEBI:61978"/>
        <dbReference type="ChEBI" id="CHEBI:456216"/>
        <dbReference type="EC" id="2.7.10.2"/>
    </reaction>
</comment>
<dbReference type="GO" id="GO:0004715">
    <property type="term" value="F:non-membrane spanning protein tyrosine kinase activity"/>
    <property type="evidence" value="ECO:0007669"/>
    <property type="project" value="UniProtKB-EC"/>
</dbReference>
<dbReference type="InterPro" id="IPR005702">
    <property type="entry name" value="Wzc-like_C"/>
</dbReference>
<dbReference type="GO" id="GO:0042802">
    <property type="term" value="F:identical protein binding"/>
    <property type="evidence" value="ECO:0007669"/>
    <property type="project" value="UniProtKB-ARBA"/>
</dbReference>
<dbReference type="PANTHER" id="PTHR32309:SF13">
    <property type="entry name" value="FERRIC ENTEROBACTIN TRANSPORT PROTEIN FEPE"/>
    <property type="match status" value="1"/>
</dbReference>
<evidence type="ECO:0000256" key="3">
    <source>
        <dbReference type="ARBA" id="ARBA00022679"/>
    </source>
</evidence>
<sequence>MTELITKKHSKSPVSEAYRTIRTNVQFSAVNKDLKTIVITSATANEGKSTTISNLGVVMAQAGQKVVIMDCDFRNPTQHKIFQLPNKGLSNCIAMHKSVMEIIQHTDVEGLDVLTSGPVAPNPSEILSSKRMDEVLEVLGREYDYVLIDTPPILPVTDAAVMAAKVDGVIMLTAWGNINPEVARDAKARLVQAGANIIGVILNKVEVNTPGNSYGYGYGYGYYYYYGSGEGKEDGEKKHRHSKEK</sequence>
<proteinExistence type="inferred from homology"/>
<dbReference type="InterPro" id="IPR050445">
    <property type="entry name" value="Bact_polysacc_biosynth/exp"/>
</dbReference>
<dbReference type="EC" id="2.7.10.2" evidence="2"/>
<reference evidence="10" key="1">
    <citation type="submission" date="2019-08" db="EMBL/GenBank/DDBJ databases">
        <authorList>
            <person name="Kucharzyk K."/>
            <person name="Murdoch R.W."/>
            <person name="Higgins S."/>
            <person name="Loffler F."/>
        </authorList>
    </citation>
    <scope>NUCLEOTIDE SEQUENCE</scope>
</reference>
<evidence type="ECO:0000256" key="2">
    <source>
        <dbReference type="ARBA" id="ARBA00011903"/>
    </source>
</evidence>
<keyword evidence="6" id="KW-0067">ATP-binding</keyword>
<organism evidence="10">
    <name type="scientific">bioreactor metagenome</name>
    <dbReference type="NCBI Taxonomy" id="1076179"/>
    <lineage>
        <taxon>unclassified sequences</taxon>
        <taxon>metagenomes</taxon>
        <taxon>ecological metagenomes</taxon>
    </lineage>
</organism>
<dbReference type="InterPro" id="IPR027417">
    <property type="entry name" value="P-loop_NTPase"/>
</dbReference>
<keyword evidence="7" id="KW-0829">Tyrosine-protein kinase</keyword>
<name>A0A644TLG5_9ZZZZ</name>
<evidence type="ECO:0000259" key="9">
    <source>
        <dbReference type="Pfam" id="PF13614"/>
    </source>
</evidence>
<evidence type="ECO:0000256" key="8">
    <source>
        <dbReference type="ARBA" id="ARBA00051245"/>
    </source>
</evidence>
<dbReference type="AlphaFoldDB" id="A0A644TLG5"/>
<dbReference type="NCBIfam" id="TIGR01007">
    <property type="entry name" value="eps_fam"/>
    <property type="match status" value="1"/>
</dbReference>
<dbReference type="InterPro" id="IPR025669">
    <property type="entry name" value="AAA_dom"/>
</dbReference>
<protein>
    <recommendedName>
        <fullName evidence="2">non-specific protein-tyrosine kinase</fullName>
        <ecNumber evidence="2">2.7.10.2</ecNumber>
    </recommendedName>
</protein>
<dbReference type="GO" id="GO:0005524">
    <property type="term" value="F:ATP binding"/>
    <property type="evidence" value="ECO:0007669"/>
    <property type="project" value="UniProtKB-KW"/>
</dbReference>